<accession>A0A9D1MPS5</accession>
<reference evidence="1" key="1">
    <citation type="submission" date="2020-10" db="EMBL/GenBank/DDBJ databases">
        <authorList>
            <person name="Gilroy R."/>
        </authorList>
    </citation>
    <scope>NUCLEOTIDE SEQUENCE</scope>
    <source>
        <strain evidence="1">CHK160-1198</strain>
    </source>
</reference>
<dbReference type="AlphaFoldDB" id="A0A9D1MPS5"/>
<dbReference type="Proteomes" id="UP000824099">
    <property type="component" value="Unassembled WGS sequence"/>
</dbReference>
<dbReference type="EMBL" id="DVNI01000042">
    <property type="protein sequence ID" value="HIU64017.1"/>
    <property type="molecule type" value="Genomic_DNA"/>
</dbReference>
<proteinExistence type="predicted"/>
<reference evidence="1" key="2">
    <citation type="journal article" date="2021" name="PeerJ">
        <title>Extensive microbial diversity within the chicken gut microbiome revealed by metagenomics and culture.</title>
        <authorList>
            <person name="Gilroy R."/>
            <person name="Ravi A."/>
            <person name="Getino M."/>
            <person name="Pursley I."/>
            <person name="Horton D.L."/>
            <person name="Alikhan N.F."/>
            <person name="Baker D."/>
            <person name="Gharbi K."/>
            <person name="Hall N."/>
            <person name="Watson M."/>
            <person name="Adriaenssens E.M."/>
            <person name="Foster-Nyarko E."/>
            <person name="Jarju S."/>
            <person name="Secka A."/>
            <person name="Antonio M."/>
            <person name="Oren A."/>
            <person name="Chaudhuri R.R."/>
            <person name="La Ragione R."/>
            <person name="Hildebrand F."/>
            <person name="Pallen M.J."/>
        </authorList>
    </citation>
    <scope>NUCLEOTIDE SEQUENCE</scope>
    <source>
        <strain evidence="1">CHK160-1198</strain>
    </source>
</reference>
<organism evidence="1 2">
    <name type="scientific">Candidatus Avacidaminococcus intestinavium</name>
    <dbReference type="NCBI Taxonomy" id="2840684"/>
    <lineage>
        <taxon>Bacteria</taxon>
        <taxon>Bacillati</taxon>
        <taxon>Bacillota</taxon>
        <taxon>Negativicutes</taxon>
        <taxon>Acidaminococcales</taxon>
        <taxon>Acidaminococcaceae</taxon>
        <taxon>Acidaminococcaceae incertae sedis</taxon>
        <taxon>Candidatus Avacidaminococcus</taxon>
    </lineage>
</organism>
<sequence length="108" mass="12307">MIDESAKQEPKELEEQDFLRIANDLREKIKKAENIKNEGKQNTLEVLDAVVRSVKAHGVSQHGLTKKKKRVALTVFERMSKAEEISQEEKAVLETLVYVTFQGIVQAK</sequence>
<evidence type="ECO:0000313" key="1">
    <source>
        <dbReference type="EMBL" id="HIU64017.1"/>
    </source>
</evidence>
<protein>
    <submittedName>
        <fullName evidence="1">Uncharacterized protein</fullName>
    </submittedName>
</protein>
<name>A0A9D1MPS5_9FIRM</name>
<gene>
    <name evidence="1" type="ORF">IAB06_03110</name>
</gene>
<evidence type="ECO:0000313" key="2">
    <source>
        <dbReference type="Proteomes" id="UP000824099"/>
    </source>
</evidence>
<comment type="caution">
    <text evidence="1">The sequence shown here is derived from an EMBL/GenBank/DDBJ whole genome shotgun (WGS) entry which is preliminary data.</text>
</comment>